<name>A0A554VBQ9_9FLAO</name>
<dbReference type="OrthoDB" id="9960473at2"/>
<dbReference type="AlphaFoldDB" id="A0A554VBQ9"/>
<proteinExistence type="predicted"/>
<evidence type="ECO:0000313" key="1">
    <source>
        <dbReference type="EMBL" id="TSE04003.1"/>
    </source>
</evidence>
<reference evidence="1 2" key="1">
    <citation type="submission" date="2019-07" db="EMBL/GenBank/DDBJ databases">
        <title>The draft genome sequence of Aquimarina algiphila M91.</title>
        <authorList>
            <person name="Meng X."/>
        </authorList>
    </citation>
    <scope>NUCLEOTIDE SEQUENCE [LARGE SCALE GENOMIC DNA]</scope>
    <source>
        <strain evidence="1 2">M91</strain>
    </source>
</reference>
<protein>
    <submittedName>
        <fullName evidence="1">Uncharacterized protein</fullName>
    </submittedName>
</protein>
<evidence type="ECO:0000313" key="2">
    <source>
        <dbReference type="Proteomes" id="UP000318833"/>
    </source>
</evidence>
<keyword evidence="2" id="KW-1185">Reference proteome</keyword>
<gene>
    <name evidence="1" type="ORF">FOF46_27840</name>
</gene>
<sequence>MKVELENIRLFANQQNSLIAHSDSEMELSILCFTQPPRPPELKPCDECGKFPLISGKKFFFNASPSIFEKKKGHMKLIIQNQSGDVWQRKINIEPPMLA</sequence>
<accession>A0A554VBQ9</accession>
<comment type="caution">
    <text evidence="1">The sequence shown here is derived from an EMBL/GenBank/DDBJ whole genome shotgun (WGS) entry which is preliminary data.</text>
</comment>
<dbReference type="EMBL" id="VLNR01000092">
    <property type="protein sequence ID" value="TSE04003.1"/>
    <property type="molecule type" value="Genomic_DNA"/>
</dbReference>
<dbReference type="Proteomes" id="UP000318833">
    <property type="component" value="Unassembled WGS sequence"/>
</dbReference>
<organism evidence="1 2">
    <name type="scientific">Aquimarina algiphila</name>
    <dbReference type="NCBI Taxonomy" id="2047982"/>
    <lineage>
        <taxon>Bacteria</taxon>
        <taxon>Pseudomonadati</taxon>
        <taxon>Bacteroidota</taxon>
        <taxon>Flavobacteriia</taxon>
        <taxon>Flavobacteriales</taxon>
        <taxon>Flavobacteriaceae</taxon>
        <taxon>Aquimarina</taxon>
    </lineage>
</organism>
<dbReference type="RefSeq" id="WP_143918752.1">
    <property type="nucleotide sequence ID" value="NZ_CANMIK010000091.1"/>
</dbReference>